<sequence>MPIVNRVADLQSDIAGWRRDIHQHPELLYDVHRTAAFVADRLREFGCDEVATGLGRTGVVGVIKGRKPASDSDGDGGVKVIGLRADMDALPIQEATNLPYASKTSGKMHACGHDGHTAMLLGAARYLAETRNFTGEAVVIFQPAEEGGAGAAAMIKDGLMDRFGIDQVYGMHNFPGIPLGSFAIRPGPIMAATDAVDFRIEGHGGHAARPHLCIDPVLAGAQLVVALQSIVSRNVDPLESAVISVCEFHAGNTRNVIPQTVELRGTVRSLKADVRDLVEKRIREVAAGVAQITGTRIDVKFGRGYPVTVNHAAQTETAIRIAKEIAGDNNVHETPPMMGAEDFAYMLEARPGAFIFVGNGDSAGLHHPAYNFNDDAIVYGTSYWIRLVETTLAA</sequence>
<dbReference type="GO" id="GO:0019877">
    <property type="term" value="P:diaminopimelate biosynthetic process"/>
    <property type="evidence" value="ECO:0007669"/>
    <property type="project" value="UniProtKB-ARBA"/>
</dbReference>
<name>Q1QJZ7_NITHX</name>
<feature type="domain" description="Peptidase M20 dimerisation" evidence="3">
    <location>
        <begin position="197"/>
        <end position="287"/>
    </location>
</feature>
<dbReference type="GO" id="GO:0050118">
    <property type="term" value="F:N-acetyldiaminopimelate deacetylase activity"/>
    <property type="evidence" value="ECO:0007669"/>
    <property type="project" value="UniProtKB-ARBA"/>
</dbReference>
<keyword evidence="5" id="KW-1185">Reference proteome</keyword>
<dbReference type="GO" id="GO:0046872">
    <property type="term" value="F:metal ion binding"/>
    <property type="evidence" value="ECO:0007669"/>
    <property type="project" value="UniProtKB-KW"/>
</dbReference>
<comment type="cofactor">
    <cofactor evidence="2">
        <name>Mn(2+)</name>
        <dbReference type="ChEBI" id="CHEBI:29035"/>
    </cofactor>
    <text evidence="2">The Mn(2+) ion enhances activity.</text>
</comment>
<dbReference type="InterPro" id="IPR017439">
    <property type="entry name" value="Amidohydrolase"/>
</dbReference>
<dbReference type="EC" id="3.5.1.32" evidence="4"/>
<dbReference type="SUPFAM" id="SSF53187">
    <property type="entry name" value="Zn-dependent exopeptidases"/>
    <property type="match status" value="1"/>
</dbReference>
<feature type="binding site" evidence="2">
    <location>
        <position position="111"/>
    </location>
    <ligand>
        <name>Mn(2+)</name>
        <dbReference type="ChEBI" id="CHEBI:29035"/>
        <label>2</label>
    </ligand>
</feature>
<dbReference type="GO" id="GO:0047980">
    <property type="term" value="F:hippurate hydrolase activity"/>
    <property type="evidence" value="ECO:0007669"/>
    <property type="project" value="UniProtKB-EC"/>
</dbReference>
<dbReference type="AlphaFoldDB" id="Q1QJZ7"/>
<dbReference type="PIRSF" id="PIRSF005962">
    <property type="entry name" value="Pept_M20D_amidohydro"/>
    <property type="match status" value="1"/>
</dbReference>
<evidence type="ECO:0000313" key="4">
    <source>
        <dbReference type="EMBL" id="ABE63450.1"/>
    </source>
</evidence>
<keyword evidence="2" id="KW-0479">Metal-binding</keyword>
<dbReference type="PANTHER" id="PTHR11014">
    <property type="entry name" value="PEPTIDASE M20 FAMILY MEMBER"/>
    <property type="match status" value="1"/>
</dbReference>
<dbReference type="InterPro" id="IPR036264">
    <property type="entry name" value="Bact_exopeptidase_dim_dom"/>
</dbReference>
<dbReference type="CDD" id="cd05666">
    <property type="entry name" value="M20_Acy1-like"/>
    <property type="match status" value="1"/>
</dbReference>
<dbReference type="Gene3D" id="3.30.70.360">
    <property type="match status" value="1"/>
</dbReference>
<evidence type="ECO:0000256" key="2">
    <source>
        <dbReference type="PIRSR" id="PIRSR005962-1"/>
    </source>
</evidence>
<dbReference type="InterPro" id="IPR011650">
    <property type="entry name" value="Peptidase_M20_dimer"/>
</dbReference>
<feature type="binding site" evidence="2">
    <location>
        <position position="172"/>
    </location>
    <ligand>
        <name>Mn(2+)</name>
        <dbReference type="ChEBI" id="CHEBI:29035"/>
        <label>2</label>
    </ligand>
</feature>
<evidence type="ECO:0000313" key="5">
    <source>
        <dbReference type="Proteomes" id="UP000001953"/>
    </source>
</evidence>
<dbReference type="PANTHER" id="PTHR11014:SF63">
    <property type="entry name" value="METALLOPEPTIDASE, PUTATIVE (AFU_ORTHOLOGUE AFUA_6G09600)-RELATED"/>
    <property type="match status" value="1"/>
</dbReference>
<dbReference type="KEGG" id="nha:Nham_2671"/>
<accession>Q1QJZ7</accession>
<dbReference type="NCBIfam" id="TIGR01891">
    <property type="entry name" value="amidohydrolases"/>
    <property type="match status" value="1"/>
</dbReference>
<dbReference type="SUPFAM" id="SSF55031">
    <property type="entry name" value="Bacterial exopeptidase dimerisation domain"/>
    <property type="match status" value="1"/>
</dbReference>
<dbReference type="STRING" id="323097.Nham_2671"/>
<dbReference type="Proteomes" id="UP000001953">
    <property type="component" value="Chromosome"/>
</dbReference>
<dbReference type="OrthoDB" id="9777385at2"/>
<feature type="binding site" evidence="2">
    <location>
        <position position="366"/>
    </location>
    <ligand>
        <name>Mn(2+)</name>
        <dbReference type="ChEBI" id="CHEBI:29035"/>
        <label>2</label>
    </ligand>
</feature>
<dbReference type="FunFam" id="3.30.70.360:FF:000001">
    <property type="entry name" value="N-acetyldiaminopimelate deacetylase"/>
    <property type="match status" value="1"/>
</dbReference>
<dbReference type="eggNOG" id="COG1473">
    <property type="taxonomic scope" value="Bacteria"/>
</dbReference>
<keyword evidence="1 4" id="KW-0378">Hydrolase</keyword>
<dbReference type="Gene3D" id="3.40.630.10">
    <property type="entry name" value="Zn peptidases"/>
    <property type="match status" value="1"/>
</dbReference>
<dbReference type="Pfam" id="PF07687">
    <property type="entry name" value="M20_dimer"/>
    <property type="match status" value="1"/>
</dbReference>
<dbReference type="HOGENOM" id="CLU_023257_0_1_5"/>
<evidence type="ECO:0000259" key="3">
    <source>
        <dbReference type="Pfam" id="PF07687"/>
    </source>
</evidence>
<proteinExistence type="predicted"/>
<dbReference type="RefSeq" id="WP_011511116.1">
    <property type="nucleotide sequence ID" value="NC_007964.1"/>
</dbReference>
<gene>
    <name evidence="4" type="ordered locus">Nham_2671</name>
</gene>
<dbReference type="EMBL" id="CP000319">
    <property type="protein sequence ID" value="ABE63450.1"/>
    <property type="molecule type" value="Genomic_DNA"/>
</dbReference>
<feature type="binding site" evidence="2">
    <location>
        <position position="146"/>
    </location>
    <ligand>
        <name>Mn(2+)</name>
        <dbReference type="ChEBI" id="CHEBI:29035"/>
        <label>2</label>
    </ligand>
</feature>
<evidence type="ECO:0000256" key="1">
    <source>
        <dbReference type="ARBA" id="ARBA00022801"/>
    </source>
</evidence>
<protein>
    <submittedName>
        <fullName evidence="4">Peptidase M20D, amidohydrolase</fullName>
        <ecNumber evidence="4">3.5.1.32</ecNumber>
    </submittedName>
</protein>
<dbReference type="Pfam" id="PF01546">
    <property type="entry name" value="Peptidase_M20"/>
    <property type="match status" value="1"/>
</dbReference>
<keyword evidence="2" id="KW-0464">Manganese</keyword>
<reference evidence="4 5" key="1">
    <citation type="submission" date="2006-03" db="EMBL/GenBank/DDBJ databases">
        <title>Complete sequence of chromosome of Nitrobacter hamburgensis X14.</title>
        <authorList>
            <consortium name="US DOE Joint Genome Institute"/>
            <person name="Copeland A."/>
            <person name="Lucas S."/>
            <person name="Lapidus A."/>
            <person name="Barry K."/>
            <person name="Detter J.C."/>
            <person name="Glavina del Rio T."/>
            <person name="Hammon N."/>
            <person name="Israni S."/>
            <person name="Dalin E."/>
            <person name="Tice H."/>
            <person name="Pitluck S."/>
            <person name="Chain P."/>
            <person name="Malfatti S."/>
            <person name="Shin M."/>
            <person name="Vergez L."/>
            <person name="Schmutz J."/>
            <person name="Larimer F."/>
            <person name="Land M."/>
            <person name="Hauser L."/>
            <person name="Kyrpides N."/>
            <person name="Ivanova N."/>
            <person name="Ward B."/>
            <person name="Arp D."/>
            <person name="Klotz M."/>
            <person name="Stein L."/>
            <person name="O'Mullan G."/>
            <person name="Starkenburg S."/>
            <person name="Sayavedra L."/>
            <person name="Poret-Peterson A.T."/>
            <person name="Gentry M.E."/>
            <person name="Bruce D."/>
            <person name="Richardson P."/>
        </authorList>
    </citation>
    <scope>NUCLEOTIDE SEQUENCE [LARGE SCALE GENOMIC DNA]</scope>
    <source>
        <strain evidence="5">DSM 10229 / NCIMB 13809 / X14</strain>
    </source>
</reference>
<feature type="binding site" evidence="2">
    <location>
        <position position="113"/>
    </location>
    <ligand>
        <name>Mn(2+)</name>
        <dbReference type="ChEBI" id="CHEBI:29035"/>
        <label>2</label>
    </ligand>
</feature>
<dbReference type="InterPro" id="IPR002933">
    <property type="entry name" value="Peptidase_M20"/>
</dbReference>
<organism evidence="4 5">
    <name type="scientific">Nitrobacter hamburgensis (strain DSM 10229 / NCIMB 13809 / X14)</name>
    <dbReference type="NCBI Taxonomy" id="323097"/>
    <lineage>
        <taxon>Bacteria</taxon>
        <taxon>Pseudomonadati</taxon>
        <taxon>Pseudomonadota</taxon>
        <taxon>Alphaproteobacteria</taxon>
        <taxon>Hyphomicrobiales</taxon>
        <taxon>Nitrobacteraceae</taxon>
        <taxon>Nitrobacter</taxon>
    </lineage>
</organism>